<dbReference type="EMBL" id="LS974619">
    <property type="protein sequence ID" value="CAG7885156.1"/>
    <property type="molecule type" value="Genomic_DNA"/>
</dbReference>
<reference evidence="3" key="1">
    <citation type="submission" date="2018-11" db="EMBL/GenBank/DDBJ databases">
        <authorList>
            <consortium name="Genoscope - CEA"/>
            <person name="William W."/>
        </authorList>
    </citation>
    <scope>NUCLEOTIDE SEQUENCE</scope>
</reference>
<dbReference type="Gramene" id="A03p64990.2_BraZ1">
    <property type="protein sequence ID" value="A03p64990.2_BraZ1.CDS.1"/>
    <property type="gene ID" value="A03g64990.2_BraZ1"/>
</dbReference>
<feature type="transmembrane region" description="Helical" evidence="1">
    <location>
        <begin position="48"/>
        <end position="75"/>
    </location>
</feature>
<gene>
    <name evidence="3" type="ORF">BRAA03T15401Z</name>
    <name evidence="2" type="ORF">BRAPAZ1V2_A03P64990.2</name>
</gene>
<keyword evidence="1" id="KW-1133">Transmembrane helix</keyword>
<evidence type="ECO:0000313" key="3">
    <source>
        <dbReference type="EMBL" id="VDC84183.1"/>
    </source>
</evidence>
<sequence>IFVSYYIYLPLRIVSSLGDFAVFLKSIGAVSTCSLLSLFWLESNKFSVFLIGVMLSFISPEEFGFIPIVSSYLFLLAGHP</sequence>
<feature type="non-terminal residue" evidence="3">
    <location>
        <position position="1"/>
    </location>
</feature>
<keyword evidence="1" id="KW-0812">Transmembrane</keyword>
<accession>A0A3P6AA34</accession>
<protein>
    <submittedName>
        <fullName evidence="2">Uncharacterized protein</fullName>
    </submittedName>
</protein>
<dbReference type="AlphaFoldDB" id="A0A3P6AA34"/>
<dbReference type="Proteomes" id="UP000694005">
    <property type="component" value="Chromosome A03"/>
</dbReference>
<evidence type="ECO:0000313" key="2">
    <source>
        <dbReference type="EMBL" id="CAG7885156.1"/>
    </source>
</evidence>
<organism evidence="3">
    <name type="scientific">Brassica campestris</name>
    <name type="common">Field mustard</name>
    <dbReference type="NCBI Taxonomy" id="3711"/>
    <lineage>
        <taxon>Eukaryota</taxon>
        <taxon>Viridiplantae</taxon>
        <taxon>Streptophyta</taxon>
        <taxon>Embryophyta</taxon>
        <taxon>Tracheophyta</taxon>
        <taxon>Spermatophyta</taxon>
        <taxon>Magnoliopsida</taxon>
        <taxon>eudicotyledons</taxon>
        <taxon>Gunneridae</taxon>
        <taxon>Pentapetalae</taxon>
        <taxon>rosids</taxon>
        <taxon>malvids</taxon>
        <taxon>Brassicales</taxon>
        <taxon>Brassicaceae</taxon>
        <taxon>Brassiceae</taxon>
        <taxon>Brassica</taxon>
    </lineage>
</organism>
<proteinExistence type="predicted"/>
<keyword evidence="1" id="KW-0472">Membrane</keyword>
<dbReference type="EMBL" id="LR031572">
    <property type="protein sequence ID" value="VDC84183.1"/>
    <property type="molecule type" value="Genomic_DNA"/>
</dbReference>
<name>A0A3P6AA34_BRACM</name>
<evidence type="ECO:0000256" key="1">
    <source>
        <dbReference type="SAM" id="Phobius"/>
    </source>
</evidence>
<feature type="transmembrane region" description="Helical" evidence="1">
    <location>
        <begin position="20"/>
        <end position="41"/>
    </location>
</feature>